<gene>
    <name evidence="1" type="ORF">SAMN05216238_11115</name>
</gene>
<dbReference type="SUPFAM" id="SSF53474">
    <property type="entry name" value="alpha/beta-Hydrolases"/>
    <property type="match status" value="1"/>
</dbReference>
<evidence type="ECO:0008006" key="3">
    <source>
        <dbReference type="Google" id="ProtNLM"/>
    </source>
</evidence>
<sequence length="284" mass="32019">MTQKIGIIILHGAGSPDENFADGFIQKLSEGFGKQLKNYNPKKELVFQSVFWSSVFEDKAKALWERMETGADLDYNFLRRFAVNFLADAVAYQPTPDSDHNYDNVHALLAQCLNRLQTKAGARAPLCVISHSLGSVVASNYFLDLQVKQRNIGINTKRHTSNTPLEKGETLSLFYTLGSPLALWSLRYTDFGVPVSVPSPSLHRYHTNVTGEWLNFYDKDDILAYPLKNLNKNYQNAVTEDVQVNVGGLLTKWNPLSHSKYDNDNAVIARIVEGLVRTWRAVNH</sequence>
<evidence type="ECO:0000313" key="1">
    <source>
        <dbReference type="EMBL" id="SFE24272.1"/>
    </source>
</evidence>
<dbReference type="InterPro" id="IPR029058">
    <property type="entry name" value="AB_hydrolase_fold"/>
</dbReference>
<dbReference type="OrthoDB" id="70513at2"/>
<dbReference type="STRING" id="640948.SAMN05216238_11115"/>
<dbReference type="AlphaFoldDB" id="A0A1I1YYA2"/>
<organism evidence="1 2">
    <name type="scientific">Lentibacillus persicus</name>
    <dbReference type="NCBI Taxonomy" id="640948"/>
    <lineage>
        <taxon>Bacteria</taxon>
        <taxon>Bacillati</taxon>
        <taxon>Bacillota</taxon>
        <taxon>Bacilli</taxon>
        <taxon>Bacillales</taxon>
        <taxon>Bacillaceae</taxon>
        <taxon>Lentibacillus</taxon>
    </lineage>
</organism>
<accession>A0A1I1YYA2</accession>
<reference evidence="2" key="1">
    <citation type="submission" date="2016-10" db="EMBL/GenBank/DDBJ databases">
        <authorList>
            <person name="Varghese N."/>
            <person name="Submissions S."/>
        </authorList>
    </citation>
    <scope>NUCLEOTIDE SEQUENCE [LARGE SCALE GENOMIC DNA]</scope>
    <source>
        <strain evidence="2">DSM 22530</strain>
    </source>
</reference>
<protein>
    <recommendedName>
        <fullName evidence="3">Chemotaxis protein</fullName>
    </recommendedName>
</protein>
<dbReference type="RefSeq" id="WP_090086543.1">
    <property type="nucleotide sequence ID" value="NZ_FOMR01000011.1"/>
</dbReference>
<keyword evidence="2" id="KW-1185">Reference proteome</keyword>
<evidence type="ECO:0000313" key="2">
    <source>
        <dbReference type="Proteomes" id="UP000199474"/>
    </source>
</evidence>
<dbReference type="EMBL" id="FOMR01000011">
    <property type="protein sequence ID" value="SFE24272.1"/>
    <property type="molecule type" value="Genomic_DNA"/>
</dbReference>
<name>A0A1I1YYA2_9BACI</name>
<dbReference type="Gene3D" id="3.40.50.1820">
    <property type="entry name" value="alpha/beta hydrolase"/>
    <property type="match status" value="1"/>
</dbReference>
<dbReference type="Proteomes" id="UP000199474">
    <property type="component" value="Unassembled WGS sequence"/>
</dbReference>
<proteinExistence type="predicted"/>